<dbReference type="Pfam" id="PF01368">
    <property type="entry name" value="DHH"/>
    <property type="match status" value="1"/>
</dbReference>
<dbReference type="PROSITE" id="PS51371">
    <property type="entry name" value="CBS"/>
    <property type="match status" value="2"/>
</dbReference>
<evidence type="ECO:0000256" key="4">
    <source>
        <dbReference type="ARBA" id="ARBA00022723"/>
    </source>
</evidence>
<dbReference type="Gene3D" id="3.10.310.20">
    <property type="entry name" value="DHHA2 domain"/>
    <property type="match status" value="1"/>
</dbReference>
<evidence type="ECO:0000256" key="9">
    <source>
        <dbReference type="PROSITE-ProRule" id="PRU00703"/>
    </source>
</evidence>
<keyword evidence="4" id="KW-0479">Metal-binding</keyword>
<dbReference type="InterPro" id="IPR004097">
    <property type="entry name" value="DHHA2"/>
</dbReference>
<dbReference type="CDD" id="cd02205">
    <property type="entry name" value="CBS_pair_SF"/>
    <property type="match status" value="1"/>
</dbReference>
<evidence type="ECO:0000259" key="10">
    <source>
        <dbReference type="PROSITE" id="PS51371"/>
    </source>
</evidence>
<keyword evidence="9" id="KW-0129">CBS domain</keyword>
<gene>
    <name evidence="11" type="ORF">FHQ18_05445</name>
</gene>
<evidence type="ECO:0000313" key="11">
    <source>
        <dbReference type="EMBL" id="KAA0258604.1"/>
    </source>
</evidence>
<dbReference type="InterPro" id="IPR000644">
    <property type="entry name" value="CBS_dom"/>
</dbReference>
<feature type="domain" description="CBS" evidence="10">
    <location>
        <begin position="255"/>
        <end position="311"/>
    </location>
</feature>
<evidence type="ECO:0000313" key="12">
    <source>
        <dbReference type="Proteomes" id="UP000322876"/>
    </source>
</evidence>
<dbReference type="Gene3D" id="3.40.1390.20">
    <property type="entry name" value="HprK N-terminal domain-like"/>
    <property type="match status" value="1"/>
</dbReference>
<feature type="domain" description="CBS" evidence="10">
    <location>
        <begin position="74"/>
        <end position="130"/>
    </location>
</feature>
<evidence type="ECO:0000256" key="5">
    <source>
        <dbReference type="ARBA" id="ARBA00022801"/>
    </source>
</evidence>
<dbReference type="NCBIfam" id="NF011442">
    <property type="entry name" value="PRK14869.1-4"/>
    <property type="match status" value="1"/>
</dbReference>
<accession>A0A5A8F5E0</accession>
<dbReference type="SUPFAM" id="SSF75138">
    <property type="entry name" value="HprK N-terminal domain-like"/>
    <property type="match status" value="1"/>
</dbReference>
<dbReference type="PANTHER" id="PTHR12112:SF22">
    <property type="entry name" value="MANGANESE-DEPENDENT INORGANIC PYROPHOSPHATASE-RELATED"/>
    <property type="match status" value="1"/>
</dbReference>
<evidence type="ECO:0000256" key="7">
    <source>
        <dbReference type="ARBA" id="ARBA00032535"/>
    </source>
</evidence>
<dbReference type="OrthoDB" id="9766150at2"/>
<dbReference type="Pfam" id="PF02833">
    <property type="entry name" value="DHHA2"/>
    <property type="match status" value="1"/>
</dbReference>
<dbReference type="SUPFAM" id="SSF54631">
    <property type="entry name" value="CBS-domain pair"/>
    <property type="match status" value="1"/>
</dbReference>
<dbReference type="SMART" id="SM00116">
    <property type="entry name" value="CBS"/>
    <property type="match status" value="2"/>
</dbReference>
<sequence>MEKVYVIGHKNPDTDSICSAYCYANLKNQIDKQFKYIAARCGNLNKQTKYIFEKLNIEPPIFLKDVYPKVSDVMTKNVIYSLENDPIYNVMMNINKLKIRLTPVLDNNRKLSGIVSILEMTDYYMGEEDIDKRPSYLLRCENIKQIVKGETIQDGDKDEFLSYLIVGAMPFDRFKERFDKMDLDKITLIVGRRVDIIEYAAEKGVPAIIVTGLKSKDEMAGIDLGDYKGFVYMSYHDTAETLRRLLMSVPAKFVMSREFPVLSSDTYLEEAKDVLINENRRGLPVVDSEKRLIGIITRSDMLKKYKNKLILMDHNELEQAIDGAETADILEIIDHHRLGTIKTNTPIFFYAKPLGSTCTLVYELYKHYGIKIDENIAVLLLSGILSDTVILKSPTTTKWDIDAANNLAQIAGLDISSYGQEIFSVAESLKTRDFKEVINADFKVYNEFGVKFGIGQVEVVTLEDYKEVYRDLLNELEKTKNDKRLDWAMLLVTDIVSENSYLLSTGFEPVEKLMIYRKIIDNTFYLPKVLSRKKQLLPELLRALEEYHLSMKK</sequence>
<name>A0A5A8F5E0_9BACT</name>
<dbReference type="GO" id="GO:0004427">
    <property type="term" value="F:inorganic diphosphate phosphatase activity"/>
    <property type="evidence" value="ECO:0007669"/>
    <property type="project" value="UniProtKB-EC"/>
</dbReference>
<dbReference type="GO" id="GO:0046872">
    <property type="term" value="F:metal ion binding"/>
    <property type="evidence" value="ECO:0007669"/>
    <property type="project" value="UniProtKB-KW"/>
</dbReference>
<evidence type="ECO:0000256" key="1">
    <source>
        <dbReference type="ARBA" id="ARBA00001936"/>
    </source>
</evidence>
<dbReference type="AlphaFoldDB" id="A0A5A8F5E0"/>
<dbReference type="Pfam" id="PF00571">
    <property type="entry name" value="CBS"/>
    <property type="match status" value="2"/>
</dbReference>
<evidence type="ECO:0000256" key="8">
    <source>
        <dbReference type="ARBA" id="ARBA00047820"/>
    </source>
</evidence>
<dbReference type="EMBL" id="VFJB01000004">
    <property type="protein sequence ID" value="KAA0258604.1"/>
    <property type="molecule type" value="Genomic_DNA"/>
</dbReference>
<dbReference type="NCBIfam" id="NF011443">
    <property type="entry name" value="PRK14869.1-5"/>
    <property type="match status" value="1"/>
</dbReference>
<dbReference type="InterPro" id="IPR038763">
    <property type="entry name" value="DHH_sf"/>
</dbReference>
<dbReference type="InterPro" id="IPR001667">
    <property type="entry name" value="DDH_dom"/>
</dbReference>
<dbReference type="Proteomes" id="UP000322876">
    <property type="component" value="Unassembled WGS sequence"/>
</dbReference>
<dbReference type="SUPFAM" id="SSF64182">
    <property type="entry name" value="DHH phosphoesterases"/>
    <property type="match status" value="1"/>
</dbReference>
<reference evidence="11 12" key="1">
    <citation type="submission" date="2019-06" db="EMBL/GenBank/DDBJ databases">
        <title>Genomic insights into carbon and energy metabolism of Deferribacter autotrophicus revealed new metabolic traits in the phylum Deferribacteres.</title>
        <authorList>
            <person name="Slobodkin A.I."/>
            <person name="Slobodkina G.B."/>
            <person name="Allioux M."/>
            <person name="Alain K."/>
            <person name="Jebbar M."/>
            <person name="Shadrin V."/>
            <person name="Kublanov I.V."/>
            <person name="Toshchakov S.V."/>
            <person name="Bonch-Osmolovskaya E.A."/>
        </authorList>
    </citation>
    <scope>NUCLEOTIDE SEQUENCE [LARGE SCALE GENOMIC DNA]</scope>
    <source>
        <strain evidence="11 12">SL50</strain>
    </source>
</reference>
<dbReference type="EC" id="3.6.1.1" evidence="3"/>
<dbReference type="InterPro" id="IPR010766">
    <property type="entry name" value="DRTGG"/>
</dbReference>
<dbReference type="Pfam" id="PF07085">
    <property type="entry name" value="DRTGG"/>
    <property type="match status" value="1"/>
</dbReference>
<dbReference type="InterPro" id="IPR038222">
    <property type="entry name" value="DHHA2_dom_sf"/>
</dbReference>
<dbReference type="PANTHER" id="PTHR12112">
    <property type="entry name" value="BNIP - RELATED"/>
    <property type="match status" value="1"/>
</dbReference>
<evidence type="ECO:0000256" key="6">
    <source>
        <dbReference type="ARBA" id="ARBA00023211"/>
    </source>
</evidence>
<comment type="caution">
    <text evidence="11">The sequence shown here is derived from an EMBL/GenBank/DDBJ whole genome shotgun (WGS) entry which is preliminary data.</text>
</comment>
<comment type="cofactor">
    <cofactor evidence="1">
        <name>Mn(2+)</name>
        <dbReference type="ChEBI" id="CHEBI:29035"/>
    </cofactor>
</comment>
<dbReference type="InterPro" id="IPR028979">
    <property type="entry name" value="Ser_kin/Pase_Hpr-like_N_sf"/>
</dbReference>
<dbReference type="NCBIfam" id="NF011445">
    <property type="entry name" value="PRK14869.2-1"/>
    <property type="match status" value="1"/>
</dbReference>
<organism evidence="11 12">
    <name type="scientific">Deferribacter autotrophicus</name>
    <dbReference type="NCBI Taxonomy" id="500465"/>
    <lineage>
        <taxon>Bacteria</taxon>
        <taxon>Pseudomonadati</taxon>
        <taxon>Deferribacterota</taxon>
        <taxon>Deferribacteres</taxon>
        <taxon>Deferribacterales</taxon>
        <taxon>Deferribacteraceae</taxon>
        <taxon>Deferribacter</taxon>
    </lineage>
</organism>
<dbReference type="SMART" id="SM01131">
    <property type="entry name" value="DHHA2"/>
    <property type="match status" value="1"/>
</dbReference>
<dbReference type="FunFam" id="3.90.1640.10:FF:000001">
    <property type="entry name" value="Probable manganese-dependent inorganic pyrophosphatase"/>
    <property type="match status" value="1"/>
</dbReference>
<evidence type="ECO:0000256" key="3">
    <source>
        <dbReference type="ARBA" id="ARBA00012146"/>
    </source>
</evidence>
<keyword evidence="5 11" id="KW-0378">Hydrolase</keyword>
<keyword evidence="12" id="KW-1185">Reference proteome</keyword>
<dbReference type="Gene3D" id="3.90.1640.10">
    <property type="entry name" value="inorganic pyrophosphatase (n-terminal core)"/>
    <property type="match status" value="2"/>
</dbReference>
<evidence type="ECO:0000256" key="2">
    <source>
        <dbReference type="ARBA" id="ARBA00011643"/>
    </source>
</evidence>
<comment type="subunit">
    <text evidence="2">Homohexamer.</text>
</comment>
<dbReference type="GO" id="GO:0005737">
    <property type="term" value="C:cytoplasm"/>
    <property type="evidence" value="ECO:0007669"/>
    <property type="project" value="InterPro"/>
</dbReference>
<dbReference type="RefSeq" id="WP_149266157.1">
    <property type="nucleotide sequence ID" value="NZ_VFJB01000004.1"/>
</dbReference>
<comment type="catalytic activity">
    <reaction evidence="8">
        <text>diphosphate + H2O = 2 phosphate + H(+)</text>
        <dbReference type="Rhea" id="RHEA:24576"/>
        <dbReference type="ChEBI" id="CHEBI:15377"/>
        <dbReference type="ChEBI" id="CHEBI:15378"/>
        <dbReference type="ChEBI" id="CHEBI:33019"/>
        <dbReference type="ChEBI" id="CHEBI:43474"/>
        <dbReference type="EC" id="3.6.1.1"/>
    </reaction>
</comment>
<dbReference type="InterPro" id="IPR046342">
    <property type="entry name" value="CBS_dom_sf"/>
</dbReference>
<keyword evidence="6" id="KW-0464">Manganese</keyword>
<protein>
    <recommendedName>
        <fullName evidence="3">inorganic diphosphatase</fullName>
        <ecNumber evidence="3">3.6.1.1</ecNumber>
    </recommendedName>
    <alternativeName>
        <fullName evidence="7">Pyrophosphate phospho-hydrolase</fullName>
    </alternativeName>
</protein>
<proteinExistence type="predicted"/>